<reference evidence="2" key="1">
    <citation type="submission" date="2019-08" db="EMBL/GenBank/DDBJ databases">
        <authorList>
            <person name="Kucharzyk K."/>
            <person name="Murdoch R.W."/>
            <person name="Higgins S."/>
            <person name="Loffler F."/>
        </authorList>
    </citation>
    <scope>NUCLEOTIDE SEQUENCE</scope>
</reference>
<feature type="compositionally biased region" description="Basic and acidic residues" evidence="1">
    <location>
        <begin position="369"/>
        <end position="387"/>
    </location>
</feature>
<comment type="caution">
    <text evidence="2">The sequence shown here is derived from an EMBL/GenBank/DDBJ whole genome shotgun (WGS) entry which is preliminary data.</text>
</comment>
<feature type="compositionally biased region" description="Basic and acidic residues" evidence="1">
    <location>
        <begin position="274"/>
        <end position="284"/>
    </location>
</feature>
<feature type="region of interest" description="Disordered" evidence="1">
    <location>
        <begin position="256"/>
        <end position="340"/>
    </location>
</feature>
<name>A0A644WYP7_9ZZZZ</name>
<accession>A0A644WYP7</accession>
<proteinExistence type="predicted"/>
<dbReference type="EMBL" id="VSSQ01001522">
    <property type="protein sequence ID" value="MPM09036.1"/>
    <property type="molecule type" value="Genomic_DNA"/>
</dbReference>
<feature type="compositionally biased region" description="Basic residues" evidence="1">
    <location>
        <begin position="256"/>
        <end position="273"/>
    </location>
</feature>
<evidence type="ECO:0000313" key="2">
    <source>
        <dbReference type="EMBL" id="MPM09036.1"/>
    </source>
</evidence>
<protein>
    <submittedName>
        <fullName evidence="2">Uncharacterized protein</fullName>
    </submittedName>
</protein>
<feature type="region of interest" description="Disordered" evidence="1">
    <location>
        <begin position="21"/>
        <end position="40"/>
    </location>
</feature>
<sequence>MDNAAGRNQEHIGIEGTVEGIHYSPVNGKGQGRRPERHAPAAGRKIALHQGGDIHALHPGEGLETLFPRPSLRLGENFQCFGQKFLPFADAEEIHERRHRFGGKGTRPPGGHEGMVFSPVSRQERDAAEVEHSENVGIAQFVLEGEPHHVEPVQGTAALHGSQGHSFFPEQPLEIRPWTVGPFRVGPGQSLHQKIEDLKAQVAHPYFVDVRKGKAYTDHPPGILLRGQGAEFASGIPGRPLHIRKKRPHSIGIFRKMHTAPPRKIRRPRHRPRDVRSKIPERHGRTPPSPSGSFSLIGFQRGYIHALGKGQGNGKGEQGASAVAHQRQGESRDGKESHAHADALRHLEPDPGGNAGDEHFRPAVLGAHGRLDEPPEEYPKEKEHADGPDKAEFFAVDAENKVGVGFRQKPEFALQPLHEPFAQESSRSYGNPGLDHVVSRPQGIHPRIEKNPDPHFLVLLQELPSEGHRRHHQADEACRVFPRGAGNRHGHHGDCPVDHGASCVGLDEHKPA</sequence>
<dbReference type="AlphaFoldDB" id="A0A644WYP7"/>
<evidence type="ECO:0000256" key="1">
    <source>
        <dbReference type="SAM" id="MobiDB-lite"/>
    </source>
</evidence>
<gene>
    <name evidence="2" type="ORF">SDC9_55352</name>
</gene>
<feature type="region of interest" description="Disordered" evidence="1">
    <location>
        <begin position="368"/>
        <end position="387"/>
    </location>
</feature>
<organism evidence="2">
    <name type="scientific">bioreactor metagenome</name>
    <dbReference type="NCBI Taxonomy" id="1076179"/>
    <lineage>
        <taxon>unclassified sequences</taxon>
        <taxon>metagenomes</taxon>
        <taxon>ecological metagenomes</taxon>
    </lineage>
</organism>
<feature type="compositionally biased region" description="Basic and acidic residues" evidence="1">
    <location>
        <begin position="327"/>
        <end position="340"/>
    </location>
</feature>